<comment type="catalytic activity">
    <reaction evidence="9 11">
        <text>succinyl-CoA + glycine + H(+) = 5-aminolevulinate + CO2 + CoA</text>
        <dbReference type="Rhea" id="RHEA:12921"/>
        <dbReference type="ChEBI" id="CHEBI:15378"/>
        <dbReference type="ChEBI" id="CHEBI:16526"/>
        <dbReference type="ChEBI" id="CHEBI:57287"/>
        <dbReference type="ChEBI" id="CHEBI:57292"/>
        <dbReference type="ChEBI" id="CHEBI:57305"/>
        <dbReference type="ChEBI" id="CHEBI:356416"/>
        <dbReference type="EC" id="2.3.1.37"/>
    </reaction>
</comment>
<evidence type="ECO:0000256" key="3">
    <source>
        <dbReference type="ARBA" id="ARBA00008392"/>
    </source>
</evidence>
<evidence type="ECO:0000256" key="6">
    <source>
        <dbReference type="ARBA" id="ARBA00022898"/>
    </source>
</evidence>
<dbReference type="EC" id="2.3.1.37" evidence="11"/>
<dbReference type="SUPFAM" id="SSF53383">
    <property type="entry name" value="PLP-dependent transferases"/>
    <property type="match status" value="1"/>
</dbReference>
<feature type="compositionally biased region" description="Basic and acidic residues" evidence="12">
    <location>
        <begin position="14"/>
        <end position="24"/>
    </location>
</feature>
<feature type="region of interest" description="Disordered" evidence="12">
    <location>
        <begin position="14"/>
        <end position="33"/>
    </location>
</feature>
<dbReference type="Gene3D" id="3.90.1150.10">
    <property type="entry name" value="Aspartate Aminotransferase, domain 1"/>
    <property type="match status" value="1"/>
</dbReference>
<comment type="cofactor">
    <cofactor evidence="1 10">
        <name>pyridoxal 5'-phosphate</name>
        <dbReference type="ChEBI" id="CHEBI:597326"/>
    </cofactor>
</comment>
<dbReference type="InterPro" id="IPR015424">
    <property type="entry name" value="PyrdxlP-dep_Trfase"/>
</dbReference>
<keyword evidence="6 10" id="KW-0663">Pyridoxal phosphate</keyword>
<feature type="domain" description="Aminotransferase class I/classII large" evidence="13">
    <location>
        <begin position="80"/>
        <end position="422"/>
    </location>
</feature>
<dbReference type="PANTHER" id="PTHR13693:SF102">
    <property type="entry name" value="2-AMINO-3-KETOBUTYRATE COENZYME A LIGASE, MITOCHONDRIAL"/>
    <property type="match status" value="1"/>
</dbReference>
<sequence length="444" mass="47932">MPVTLVPAQTIGSDRLDMGFDRPSKARASSSPKIDYDGHFREAVDRLHAERRYRVFADIERIAGGFPQAKWRKPDGGTREITVWCSNDYLGMGQHPEVVGAMTDTAKRCGVGAGGTRNIAGNNSPLVDLERELADLHGKEAGLVFTSGYVSNQTGISTIAKLIPNCLILSDAFNHNSMIEGVRHSGCEKRVFRHNDRGHLEQLLREAGDRPKLIAFESVYSMDGDIAPIEAICDLADAYGAMTYIDEVHAVGLYGERGAGIAERDGVMHRIDVIEGTLAKGYGCVGGYITGSAVLCDAVRSHAAGFIFTTALPPAIAAAARASVRYLKRSKTEREAHQRQAAQTKAALDAAGLPVLATDTHIVPVMVGDAELCKAAADHLLEHHGIYIQPINYPTVPRGTERLRITPTPFHDDARIATLTTALVETWDTLDLPRAGTIFAAAAE</sequence>
<evidence type="ECO:0000256" key="7">
    <source>
        <dbReference type="ARBA" id="ARBA00023133"/>
    </source>
</evidence>
<organism evidence="14 15">
    <name type="scientific">Methylobacterium brachythecii</name>
    <dbReference type="NCBI Taxonomy" id="1176177"/>
    <lineage>
        <taxon>Bacteria</taxon>
        <taxon>Pseudomonadati</taxon>
        <taxon>Pseudomonadota</taxon>
        <taxon>Alphaproteobacteria</taxon>
        <taxon>Hyphomicrobiales</taxon>
        <taxon>Methylobacteriaceae</taxon>
        <taxon>Methylobacterium</taxon>
    </lineage>
</organism>
<keyword evidence="8 11" id="KW-0012">Acyltransferase</keyword>
<protein>
    <recommendedName>
        <fullName evidence="11">5-aminolevulinate synthase</fullName>
        <ecNumber evidence="11">2.3.1.37</ecNumber>
    </recommendedName>
    <alternativeName>
        <fullName evidence="11">5-aminolevulinic acid synthase</fullName>
    </alternativeName>
    <alternativeName>
        <fullName evidence="11">Delta-ALA synthase</fullName>
    </alternativeName>
    <alternativeName>
        <fullName evidence="11">Delta-aminolevulinate synthase</fullName>
    </alternativeName>
</protein>
<dbReference type="InterPro" id="IPR015422">
    <property type="entry name" value="PyrdxlP-dep_Trfase_small"/>
</dbReference>
<reference evidence="15" key="1">
    <citation type="journal article" date="2019" name="Int. J. Syst. Evol. Microbiol.">
        <title>The Global Catalogue of Microorganisms (GCM) 10K type strain sequencing project: providing services to taxonomists for standard genome sequencing and annotation.</title>
        <authorList>
            <consortium name="The Broad Institute Genomics Platform"/>
            <consortium name="The Broad Institute Genome Sequencing Center for Infectious Disease"/>
            <person name="Wu L."/>
            <person name="Ma J."/>
        </authorList>
    </citation>
    <scope>NUCLEOTIDE SEQUENCE [LARGE SCALE GENOMIC DNA]</scope>
    <source>
        <strain evidence="15">NBRC 107710</strain>
    </source>
</reference>
<keyword evidence="7 11" id="KW-0350">Heme biosynthesis</keyword>
<evidence type="ECO:0000256" key="10">
    <source>
        <dbReference type="RuleBase" id="RU003693"/>
    </source>
</evidence>
<dbReference type="Pfam" id="PF00155">
    <property type="entry name" value="Aminotran_1_2"/>
    <property type="match status" value="1"/>
</dbReference>
<evidence type="ECO:0000256" key="5">
    <source>
        <dbReference type="ARBA" id="ARBA00022679"/>
    </source>
</evidence>
<evidence type="ECO:0000256" key="12">
    <source>
        <dbReference type="SAM" id="MobiDB-lite"/>
    </source>
</evidence>
<name>A0ABQ6D6E3_9HYPH</name>
<accession>A0ABQ6D6E3</accession>
<keyword evidence="15" id="KW-1185">Reference proteome</keyword>
<dbReference type="EMBL" id="BSPG01000020">
    <property type="protein sequence ID" value="GLS45296.1"/>
    <property type="molecule type" value="Genomic_DNA"/>
</dbReference>
<dbReference type="InterPro" id="IPR050087">
    <property type="entry name" value="AON_synthase_class-II"/>
</dbReference>
<proteinExistence type="inferred from homology"/>
<comment type="similarity">
    <text evidence="3 10">Belongs to the class-II pyridoxal-phosphate-dependent aminotransferase family.</text>
</comment>
<dbReference type="Proteomes" id="UP001156881">
    <property type="component" value="Unassembled WGS sequence"/>
</dbReference>
<evidence type="ECO:0000256" key="9">
    <source>
        <dbReference type="ARBA" id="ARBA00047654"/>
    </source>
</evidence>
<gene>
    <name evidence="14" type="primary">hemA</name>
    <name evidence="14" type="ORF">GCM10007884_32850</name>
</gene>
<dbReference type="PROSITE" id="PS00599">
    <property type="entry name" value="AA_TRANSFER_CLASS_2"/>
    <property type="match status" value="1"/>
</dbReference>
<dbReference type="InterPro" id="IPR004839">
    <property type="entry name" value="Aminotransferase_I/II_large"/>
</dbReference>
<evidence type="ECO:0000256" key="4">
    <source>
        <dbReference type="ARBA" id="ARBA00011738"/>
    </source>
</evidence>
<evidence type="ECO:0000313" key="14">
    <source>
        <dbReference type="EMBL" id="GLS45296.1"/>
    </source>
</evidence>
<dbReference type="NCBIfam" id="TIGR01821">
    <property type="entry name" value="5aminolev_synth"/>
    <property type="match status" value="1"/>
</dbReference>
<comment type="subunit">
    <text evidence="4">Homodimer.</text>
</comment>
<dbReference type="PANTHER" id="PTHR13693">
    <property type="entry name" value="CLASS II AMINOTRANSFERASE/8-AMINO-7-OXONONANOATE SYNTHASE"/>
    <property type="match status" value="1"/>
</dbReference>
<comment type="pathway">
    <text evidence="2 11">Porphyrin-containing compound metabolism; protoporphyrin-IX biosynthesis; 5-aminolevulinate from glycine: step 1/1.</text>
</comment>
<dbReference type="Gene3D" id="3.40.640.10">
    <property type="entry name" value="Type I PLP-dependent aspartate aminotransferase-like (Major domain)"/>
    <property type="match status" value="1"/>
</dbReference>
<dbReference type="InterPro" id="IPR015421">
    <property type="entry name" value="PyrdxlP-dep_Trfase_major"/>
</dbReference>
<evidence type="ECO:0000259" key="13">
    <source>
        <dbReference type="Pfam" id="PF00155"/>
    </source>
</evidence>
<dbReference type="CDD" id="cd06454">
    <property type="entry name" value="KBL_like"/>
    <property type="match status" value="1"/>
</dbReference>
<dbReference type="InterPro" id="IPR001917">
    <property type="entry name" value="Aminotrans_II_pyridoxalP_BS"/>
</dbReference>
<dbReference type="InterPro" id="IPR010961">
    <property type="entry name" value="4pyrrol_synth_NH2levulA_synth"/>
</dbReference>
<evidence type="ECO:0000256" key="11">
    <source>
        <dbReference type="RuleBase" id="RU910713"/>
    </source>
</evidence>
<evidence type="ECO:0000256" key="1">
    <source>
        <dbReference type="ARBA" id="ARBA00001933"/>
    </source>
</evidence>
<evidence type="ECO:0000256" key="8">
    <source>
        <dbReference type="ARBA" id="ARBA00023315"/>
    </source>
</evidence>
<comment type="caution">
    <text evidence="14">The sequence shown here is derived from an EMBL/GenBank/DDBJ whole genome shotgun (WGS) entry which is preliminary data.</text>
</comment>
<evidence type="ECO:0000313" key="15">
    <source>
        <dbReference type="Proteomes" id="UP001156881"/>
    </source>
</evidence>
<evidence type="ECO:0000256" key="2">
    <source>
        <dbReference type="ARBA" id="ARBA00005029"/>
    </source>
</evidence>
<keyword evidence="5 11" id="KW-0808">Transferase</keyword>